<name>A0A9J6PD95_9PROT</name>
<evidence type="ECO:0000256" key="3">
    <source>
        <dbReference type="ARBA" id="ARBA00022630"/>
    </source>
</evidence>
<keyword evidence="4 6" id="KW-0274">FAD</keyword>
<keyword evidence="11" id="KW-1185">Reference proteome</keyword>
<dbReference type="PANTHER" id="PTHR43884:SF25">
    <property type="entry name" value="ACYL-COA DEHYDROGENASE YDBM-RELATED"/>
    <property type="match status" value="1"/>
</dbReference>
<feature type="domain" description="Acyl-CoA dehydrogenase/oxidase C-terminal" evidence="7">
    <location>
        <begin position="408"/>
        <end position="557"/>
    </location>
</feature>
<evidence type="ECO:0000259" key="7">
    <source>
        <dbReference type="Pfam" id="PF00441"/>
    </source>
</evidence>
<keyword evidence="3 6" id="KW-0285">Flavoprotein</keyword>
<dbReference type="InterPro" id="IPR009075">
    <property type="entry name" value="AcylCo_DH/oxidase_C"/>
</dbReference>
<protein>
    <submittedName>
        <fullName evidence="10">Acyl-CoA dehydrogenase family protein</fullName>
    </submittedName>
</protein>
<dbReference type="Gene3D" id="1.10.540.10">
    <property type="entry name" value="Acyl-CoA dehydrogenase/oxidase, N-terminal domain"/>
    <property type="match status" value="1"/>
</dbReference>
<evidence type="ECO:0000259" key="9">
    <source>
        <dbReference type="Pfam" id="PF02771"/>
    </source>
</evidence>
<dbReference type="InterPro" id="IPR037069">
    <property type="entry name" value="AcylCoA_DH/ox_N_sf"/>
</dbReference>
<dbReference type="AlphaFoldDB" id="A0A9J6PD95"/>
<comment type="similarity">
    <text evidence="2 6">Belongs to the acyl-CoA dehydrogenase family.</text>
</comment>
<feature type="domain" description="Acyl-CoA dehydrogenase/oxidase N-terminal" evidence="9">
    <location>
        <begin position="176"/>
        <end position="287"/>
    </location>
</feature>
<dbReference type="GO" id="GO:0003995">
    <property type="term" value="F:acyl-CoA dehydrogenase activity"/>
    <property type="evidence" value="ECO:0007669"/>
    <property type="project" value="InterPro"/>
</dbReference>
<dbReference type="InterPro" id="IPR009100">
    <property type="entry name" value="AcylCoA_DH/oxidase_NM_dom_sf"/>
</dbReference>
<gene>
    <name evidence="10" type="ORF">NJQ99_07830</name>
</gene>
<evidence type="ECO:0000256" key="6">
    <source>
        <dbReference type="RuleBase" id="RU362125"/>
    </source>
</evidence>
<dbReference type="EMBL" id="JAMZFT010000002">
    <property type="protein sequence ID" value="MCP1336310.1"/>
    <property type="molecule type" value="Genomic_DNA"/>
</dbReference>
<sequence length="559" mass="60241">MSVAEAFETGGSPVMDDLLGKTAAAVEAADALLAAARTNVRARVSEGDKISGTLIEREQFLAHGLAWLATYVESLRQMQGWALRLKETGKFGEIEQLMLQAAFGEYLSQMLGGIPMSQGEIVRARDLVGEQALGAFATPATRALAQGGNTAAARARIYELMEEGSGTTVGDAGEDEDIAMIRDQFRRFSEEKVVPHAHGWHLRDELIPIELIGEMSELGVFGLTIPEEFGGLGLGKMAMCVVSEELSRGYIGVGSLGTRSEIAAELILSGGTDAQKTHFLPKLASGEIIPTAVFTEPNTGSDLGSLRTRAVREGDVYRVTGNKTWITHAARADMMTLMVRTDPGSTDYRGLSMFLAEKPRGTDADPFPAPGMSGGEIEVLGYRGMKEYEIGFDGFEVPAANLLGEREGQGFKQLMQTFESARIQTAARAVGVAQCALELGRAYARDRKQFGKPLSAFPRVHGKLAWAAVETMIARQLTYFSAREKDAGRRCDLEAGMAKLLGARVAWANADNALQIHGGNGFALEYPVSRVLCDARILNIFEGAAEIQAQVIARRLLEA</sequence>
<dbReference type="InterPro" id="IPR046373">
    <property type="entry name" value="Acyl-CoA_Oxase/DH_mid-dom_sf"/>
</dbReference>
<comment type="caution">
    <text evidence="10">The sequence shown here is derived from an EMBL/GenBank/DDBJ whole genome shotgun (WGS) entry which is preliminary data.</text>
</comment>
<dbReference type="InterPro" id="IPR006089">
    <property type="entry name" value="Acyl-CoA_DH_CS"/>
</dbReference>
<dbReference type="Pfam" id="PF00441">
    <property type="entry name" value="Acyl-CoA_dh_1"/>
    <property type="match status" value="1"/>
</dbReference>
<accession>A0A9J6PD95</accession>
<evidence type="ECO:0000259" key="8">
    <source>
        <dbReference type="Pfam" id="PF02770"/>
    </source>
</evidence>
<dbReference type="Proteomes" id="UP001055804">
    <property type="component" value="Unassembled WGS sequence"/>
</dbReference>
<evidence type="ECO:0000256" key="4">
    <source>
        <dbReference type="ARBA" id="ARBA00022827"/>
    </source>
</evidence>
<dbReference type="InterPro" id="IPR006091">
    <property type="entry name" value="Acyl-CoA_Oxase/DH_mid-dom"/>
</dbReference>
<dbReference type="GO" id="GO:0050660">
    <property type="term" value="F:flavin adenine dinucleotide binding"/>
    <property type="evidence" value="ECO:0007669"/>
    <property type="project" value="InterPro"/>
</dbReference>
<dbReference type="PROSITE" id="PS00073">
    <property type="entry name" value="ACYL_COA_DH_2"/>
    <property type="match status" value="1"/>
</dbReference>
<dbReference type="Pfam" id="PF02770">
    <property type="entry name" value="Acyl-CoA_dh_M"/>
    <property type="match status" value="1"/>
</dbReference>
<evidence type="ECO:0000256" key="5">
    <source>
        <dbReference type="ARBA" id="ARBA00023002"/>
    </source>
</evidence>
<reference evidence="10" key="1">
    <citation type="submission" date="2022-06" db="EMBL/GenBank/DDBJ databases">
        <title>Isolation and Genomics of Futiania mangrovii gen. nov., sp. nov., a Rare and Metabolically-versatile member in the Class Alphaproteobacteria.</title>
        <authorList>
            <person name="Liu L."/>
            <person name="Huang W.-C."/>
            <person name="Pan J."/>
            <person name="Li J."/>
            <person name="Huang Y."/>
            <person name="Du H."/>
            <person name="Liu Y."/>
            <person name="Li M."/>
        </authorList>
    </citation>
    <scope>NUCLEOTIDE SEQUENCE</scope>
    <source>
        <strain evidence="10">FT118</strain>
    </source>
</reference>
<proteinExistence type="inferred from homology"/>
<dbReference type="FunFam" id="2.40.110.10:FF:000015">
    <property type="entry name" value="Acyl-CoA dehydrogenase"/>
    <property type="match status" value="1"/>
</dbReference>
<dbReference type="SUPFAM" id="SSF56645">
    <property type="entry name" value="Acyl-CoA dehydrogenase NM domain-like"/>
    <property type="match status" value="1"/>
</dbReference>
<feature type="domain" description="Acyl-CoA oxidase/dehydrogenase middle" evidence="8">
    <location>
        <begin position="293"/>
        <end position="393"/>
    </location>
</feature>
<dbReference type="Pfam" id="PF02771">
    <property type="entry name" value="Acyl-CoA_dh_N"/>
    <property type="match status" value="1"/>
</dbReference>
<comment type="cofactor">
    <cofactor evidence="1 6">
        <name>FAD</name>
        <dbReference type="ChEBI" id="CHEBI:57692"/>
    </cofactor>
</comment>
<dbReference type="Gene3D" id="1.20.140.10">
    <property type="entry name" value="Butyryl-CoA Dehydrogenase, subunit A, domain 3"/>
    <property type="match status" value="1"/>
</dbReference>
<keyword evidence="5 6" id="KW-0560">Oxidoreductase</keyword>
<evidence type="ECO:0000256" key="1">
    <source>
        <dbReference type="ARBA" id="ARBA00001974"/>
    </source>
</evidence>
<dbReference type="InterPro" id="IPR013786">
    <property type="entry name" value="AcylCoA_DH/ox_N"/>
</dbReference>
<dbReference type="InterPro" id="IPR036250">
    <property type="entry name" value="AcylCo_DH-like_C"/>
</dbReference>
<evidence type="ECO:0000313" key="11">
    <source>
        <dbReference type="Proteomes" id="UP001055804"/>
    </source>
</evidence>
<evidence type="ECO:0000256" key="2">
    <source>
        <dbReference type="ARBA" id="ARBA00009347"/>
    </source>
</evidence>
<dbReference type="FunFam" id="1.20.140.10:FF:000001">
    <property type="entry name" value="Acyl-CoA dehydrogenase"/>
    <property type="match status" value="1"/>
</dbReference>
<organism evidence="10 11">
    <name type="scientific">Futiania mangrovi</name>
    <dbReference type="NCBI Taxonomy" id="2959716"/>
    <lineage>
        <taxon>Bacteria</taxon>
        <taxon>Pseudomonadati</taxon>
        <taxon>Pseudomonadota</taxon>
        <taxon>Alphaproteobacteria</taxon>
        <taxon>Futianiales</taxon>
        <taxon>Futianiaceae</taxon>
        <taxon>Futiania</taxon>
    </lineage>
</organism>
<evidence type="ECO:0000313" key="10">
    <source>
        <dbReference type="EMBL" id="MCP1336310.1"/>
    </source>
</evidence>
<dbReference type="Gene3D" id="2.40.110.10">
    <property type="entry name" value="Butyryl-CoA Dehydrogenase, subunit A, domain 2"/>
    <property type="match status" value="1"/>
</dbReference>
<dbReference type="SUPFAM" id="SSF47203">
    <property type="entry name" value="Acyl-CoA dehydrogenase C-terminal domain-like"/>
    <property type="match status" value="1"/>
</dbReference>
<dbReference type="PANTHER" id="PTHR43884">
    <property type="entry name" value="ACYL-COA DEHYDROGENASE"/>
    <property type="match status" value="1"/>
</dbReference>
<dbReference type="RefSeq" id="WP_269332276.1">
    <property type="nucleotide sequence ID" value="NZ_JAMZFT010000002.1"/>
</dbReference>